<evidence type="ECO:0000256" key="4">
    <source>
        <dbReference type="PROSITE-ProRule" id="PRU00175"/>
    </source>
</evidence>
<gene>
    <name evidence="7" type="ORF">L207DRAFT_523645</name>
</gene>
<sequence length="233" mass="27026">MENIVHNSDDPVTNKNDPSPTSNNELLVKDDCSICKEPLRVYAKVKPCGHIFDLECIESWIETPIAGAKQCPYCRTEMKAIEKRDDNGILFTTKIPAQINFAGISGLNLDDLHQRARARRDIDHFDASVDTSVLSDFEEPREWSYQRLMERRERALERLRLDTGISQIERVFRLLRLEMELAQRERELQQLSPGWTRQRYWQQLAEQIHTVATPSVGWSTGFFGVCSVFFHMP</sequence>
<dbReference type="EMBL" id="KZ613939">
    <property type="protein sequence ID" value="PMD46227.1"/>
    <property type="molecule type" value="Genomic_DNA"/>
</dbReference>
<dbReference type="InterPro" id="IPR001841">
    <property type="entry name" value="Znf_RING"/>
</dbReference>
<dbReference type="GO" id="GO:0043161">
    <property type="term" value="P:proteasome-mediated ubiquitin-dependent protein catabolic process"/>
    <property type="evidence" value="ECO:0007669"/>
    <property type="project" value="TreeGrafter"/>
</dbReference>
<dbReference type="InterPro" id="IPR013083">
    <property type="entry name" value="Znf_RING/FYVE/PHD"/>
</dbReference>
<dbReference type="OrthoDB" id="8062037at2759"/>
<dbReference type="SUPFAM" id="SSF57850">
    <property type="entry name" value="RING/U-box"/>
    <property type="match status" value="1"/>
</dbReference>
<dbReference type="InterPro" id="IPR050731">
    <property type="entry name" value="HRD1_E3_ubiq-ligases"/>
</dbReference>
<dbReference type="PANTHER" id="PTHR22763">
    <property type="entry name" value="RING ZINC FINGER PROTEIN"/>
    <property type="match status" value="1"/>
</dbReference>
<evidence type="ECO:0000256" key="1">
    <source>
        <dbReference type="ARBA" id="ARBA00022723"/>
    </source>
</evidence>
<evidence type="ECO:0000256" key="5">
    <source>
        <dbReference type="SAM" id="MobiDB-lite"/>
    </source>
</evidence>
<reference evidence="7 8" key="1">
    <citation type="submission" date="2016-04" db="EMBL/GenBank/DDBJ databases">
        <title>A degradative enzymes factory behind the ericoid mycorrhizal symbiosis.</title>
        <authorList>
            <consortium name="DOE Joint Genome Institute"/>
            <person name="Martino E."/>
            <person name="Morin E."/>
            <person name="Grelet G."/>
            <person name="Kuo A."/>
            <person name="Kohler A."/>
            <person name="Daghino S."/>
            <person name="Barry K."/>
            <person name="Choi C."/>
            <person name="Cichocki N."/>
            <person name="Clum A."/>
            <person name="Copeland A."/>
            <person name="Hainaut M."/>
            <person name="Haridas S."/>
            <person name="Labutti K."/>
            <person name="Lindquist E."/>
            <person name="Lipzen A."/>
            <person name="Khouja H.-R."/>
            <person name="Murat C."/>
            <person name="Ohm R."/>
            <person name="Olson A."/>
            <person name="Spatafora J."/>
            <person name="Veneault-Fourrey C."/>
            <person name="Henrissat B."/>
            <person name="Grigoriev I."/>
            <person name="Martin F."/>
            <person name="Perotto S."/>
        </authorList>
    </citation>
    <scope>NUCLEOTIDE SEQUENCE [LARGE SCALE GENOMIC DNA]</scope>
    <source>
        <strain evidence="7 8">F</strain>
    </source>
</reference>
<evidence type="ECO:0000313" key="7">
    <source>
        <dbReference type="EMBL" id="PMD46227.1"/>
    </source>
</evidence>
<feature type="region of interest" description="Disordered" evidence="5">
    <location>
        <begin position="1"/>
        <end position="23"/>
    </location>
</feature>
<evidence type="ECO:0000256" key="2">
    <source>
        <dbReference type="ARBA" id="ARBA00022771"/>
    </source>
</evidence>
<dbReference type="STRING" id="1149755.A0A2J6S630"/>
<keyword evidence="8" id="KW-1185">Reference proteome</keyword>
<accession>A0A2J6S630</accession>
<organism evidence="7 8">
    <name type="scientific">Hyaloscypha variabilis (strain UAMH 11265 / GT02V1 / F)</name>
    <name type="common">Meliniomyces variabilis</name>
    <dbReference type="NCBI Taxonomy" id="1149755"/>
    <lineage>
        <taxon>Eukaryota</taxon>
        <taxon>Fungi</taxon>
        <taxon>Dikarya</taxon>
        <taxon>Ascomycota</taxon>
        <taxon>Pezizomycotina</taxon>
        <taxon>Leotiomycetes</taxon>
        <taxon>Helotiales</taxon>
        <taxon>Hyaloscyphaceae</taxon>
        <taxon>Hyaloscypha</taxon>
        <taxon>Hyaloscypha variabilis</taxon>
    </lineage>
</organism>
<evidence type="ECO:0000259" key="6">
    <source>
        <dbReference type="PROSITE" id="PS50089"/>
    </source>
</evidence>
<keyword evidence="2 4" id="KW-0863">Zinc-finger</keyword>
<dbReference type="AlphaFoldDB" id="A0A2J6S630"/>
<dbReference type="GO" id="GO:0061630">
    <property type="term" value="F:ubiquitin protein ligase activity"/>
    <property type="evidence" value="ECO:0007669"/>
    <property type="project" value="TreeGrafter"/>
</dbReference>
<keyword evidence="1" id="KW-0479">Metal-binding</keyword>
<dbReference type="Proteomes" id="UP000235786">
    <property type="component" value="Unassembled WGS sequence"/>
</dbReference>
<dbReference type="Pfam" id="PF13639">
    <property type="entry name" value="zf-RING_2"/>
    <property type="match status" value="1"/>
</dbReference>
<dbReference type="PROSITE" id="PS50089">
    <property type="entry name" value="ZF_RING_2"/>
    <property type="match status" value="1"/>
</dbReference>
<name>A0A2J6S630_HYAVF</name>
<feature type="domain" description="RING-type" evidence="6">
    <location>
        <begin position="32"/>
        <end position="75"/>
    </location>
</feature>
<dbReference type="GO" id="GO:0008270">
    <property type="term" value="F:zinc ion binding"/>
    <property type="evidence" value="ECO:0007669"/>
    <property type="project" value="UniProtKB-KW"/>
</dbReference>
<evidence type="ECO:0000256" key="3">
    <source>
        <dbReference type="ARBA" id="ARBA00022833"/>
    </source>
</evidence>
<proteinExistence type="predicted"/>
<protein>
    <recommendedName>
        <fullName evidence="6">RING-type domain-containing protein</fullName>
    </recommendedName>
</protein>
<keyword evidence="3" id="KW-0862">Zinc</keyword>
<evidence type="ECO:0000313" key="8">
    <source>
        <dbReference type="Proteomes" id="UP000235786"/>
    </source>
</evidence>
<dbReference type="Gene3D" id="3.30.40.10">
    <property type="entry name" value="Zinc/RING finger domain, C3HC4 (zinc finger)"/>
    <property type="match status" value="1"/>
</dbReference>
<dbReference type="SMART" id="SM00184">
    <property type="entry name" value="RING"/>
    <property type="match status" value="1"/>
</dbReference>
<dbReference type="GO" id="GO:0012505">
    <property type="term" value="C:endomembrane system"/>
    <property type="evidence" value="ECO:0007669"/>
    <property type="project" value="TreeGrafter"/>
</dbReference>
<feature type="compositionally biased region" description="Polar residues" evidence="5">
    <location>
        <begin position="10"/>
        <end position="23"/>
    </location>
</feature>